<evidence type="ECO:0000256" key="5">
    <source>
        <dbReference type="ARBA" id="ARBA00022737"/>
    </source>
</evidence>
<evidence type="ECO:0000313" key="12">
    <source>
        <dbReference type="Proteomes" id="UP000037696"/>
    </source>
</evidence>
<evidence type="ECO:0000256" key="2">
    <source>
        <dbReference type="ARBA" id="ARBA00012251"/>
    </source>
</evidence>
<name>A0A0M9WC24_9EURO</name>
<feature type="compositionally biased region" description="Basic and acidic residues" evidence="9">
    <location>
        <begin position="441"/>
        <end position="459"/>
    </location>
</feature>
<evidence type="ECO:0000313" key="11">
    <source>
        <dbReference type="EMBL" id="KOS39182.1"/>
    </source>
</evidence>
<evidence type="ECO:0000256" key="8">
    <source>
        <dbReference type="ARBA" id="ARBA00022833"/>
    </source>
</evidence>
<accession>A0A0M9WC24</accession>
<evidence type="ECO:0000256" key="7">
    <source>
        <dbReference type="ARBA" id="ARBA00022786"/>
    </source>
</evidence>
<comment type="catalytic activity">
    <reaction evidence="1">
        <text>[E2 ubiquitin-conjugating enzyme]-S-ubiquitinyl-L-cysteine + [acceptor protein]-L-lysine = [E2 ubiquitin-conjugating enzyme]-L-cysteine + [acceptor protein]-N(6)-ubiquitinyl-L-lysine.</text>
        <dbReference type="EC" id="2.3.2.31"/>
    </reaction>
</comment>
<dbReference type="Gene3D" id="1.20.120.1750">
    <property type="match status" value="1"/>
</dbReference>
<keyword evidence="6" id="KW-0863">Zinc-finger</keyword>
<evidence type="ECO:0000256" key="9">
    <source>
        <dbReference type="SAM" id="MobiDB-lite"/>
    </source>
</evidence>
<dbReference type="Gene3D" id="3.30.40.10">
    <property type="entry name" value="Zinc/RING finger domain, C3HC4 (zinc finger)"/>
    <property type="match status" value="1"/>
</dbReference>
<dbReference type="GO" id="GO:0016567">
    <property type="term" value="P:protein ubiquitination"/>
    <property type="evidence" value="ECO:0007669"/>
    <property type="project" value="InterPro"/>
</dbReference>
<dbReference type="OrthoDB" id="10009520at2759"/>
<dbReference type="Proteomes" id="UP000037696">
    <property type="component" value="Unassembled WGS sequence"/>
</dbReference>
<keyword evidence="12" id="KW-1185">Reference proteome</keyword>
<keyword evidence="5" id="KW-0677">Repeat</keyword>
<dbReference type="SUPFAM" id="SSF57850">
    <property type="entry name" value="RING/U-box"/>
    <property type="match status" value="2"/>
</dbReference>
<dbReference type="CDD" id="cd22584">
    <property type="entry name" value="Rcat_RBR_unk"/>
    <property type="match status" value="1"/>
</dbReference>
<organism evidence="11 12">
    <name type="scientific">Penicillium nordicum</name>
    <dbReference type="NCBI Taxonomy" id="229535"/>
    <lineage>
        <taxon>Eukaryota</taxon>
        <taxon>Fungi</taxon>
        <taxon>Dikarya</taxon>
        <taxon>Ascomycota</taxon>
        <taxon>Pezizomycotina</taxon>
        <taxon>Eurotiomycetes</taxon>
        <taxon>Eurotiomycetidae</taxon>
        <taxon>Eurotiales</taxon>
        <taxon>Aspergillaceae</taxon>
        <taxon>Penicillium</taxon>
    </lineage>
</organism>
<dbReference type="PANTHER" id="PTHR11685">
    <property type="entry name" value="RBR FAMILY RING FINGER AND IBR DOMAIN-CONTAINING"/>
    <property type="match status" value="1"/>
</dbReference>
<dbReference type="InterPro" id="IPR044066">
    <property type="entry name" value="TRIAD_supradom"/>
</dbReference>
<reference evidence="11 12" key="1">
    <citation type="submission" date="2015-08" db="EMBL/GenBank/DDBJ databases">
        <title>Genome sequencing of Penicillium nordicum.</title>
        <authorList>
            <person name="Nguyen H.D."/>
            <person name="Seifert K.A."/>
        </authorList>
    </citation>
    <scope>NUCLEOTIDE SEQUENCE [LARGE SCALE GENOMIC DNA]</scope>
    <source>
        <strain evidence="11 12">DAOMC 185683</strain>
    </source>
</reference>
<evidence type="ECO:0000256" key="1">
    <source>
        <dbReference type="ARBA" id="ARBA00001798"/>
    </source>
</evidence>
<comment type="caution">
    <text evidence="11">The sequence shown here is derived from an EMBL/GenBank/DDBJ whole genome shotgun (WGS) entry which is preliminary data.</text>
</comment>
<dbReference type="GO" id="GO:0008270">
    <property type="term" value="F:zinc ion binding"/>
    <property type="evidence" value="ECO:0007669"/>
    <property type="project" value="UniProtKB-KW"/>
</dbReference>
<dbReference type="GO" id="GO:0061630">
    <property type="term" value="F:ubiquitin protein ligase activity"/>
    <property type="evidence" value="ECO:0007669"/>
    <property type="project" value="UniProtKB-EC"/>
</dbReference>
<proteinExistence type="predicted"/>
<protein>
    <recommendedName>
        <fullName evidence="2">RBR-type E3 ubiquitin transferase</fullName>
        <ecNumber evidence="2">2.3.2.31</ecNumber>
    </recommendedName>
</protein>
<keyword evidence="8" id="KW-0862">Zinc</keyword>
<dbReference type="Pfam" id="PF01485">
    <property type="entry name" value="IBR"/>
    <property type="match status" value="2"/>
</dbReference>
<sequence>MEQDQDKQIILRLLLEDLNDLENSQKGKQAAGKESDLEIAIACLRQDIRIAQISIEDEILAVSTSTAIVTDQKILASLQHQERVANQDRQLALSLNNGTRTSNHISNLSMIPEITSPDDDDDAVSIVMGDLMSRMTLSDKASNNGEGPSRIHPPRTSNLMRECVSCFTKVNNIMFKGSCGHEFCRDCTKQMFLGAIKDEELYPPRCCGNVIPPGVALRILSYDELRSFAERALEWTAKDRLYCAEPTCSKFIPPFAIQDEHGTCPECHRQTHVPCRSLAHPRVDCPMDEPLHAVLEMADAAKWKRCFNCRTMVELRHGCNHMTCRCGREFCYVCGSVWKTCECPLWHENRLEEMAIQAVDEEVPANANIHVRQNAFNQIVYDLQQHEDNGCEHHRNSQWVWRNTGSLQSNHGPGVTLTKDILLAVWAQLFSKLKRKKEKKKEKEKDKENHIFASLDQRR</sequence>
<dbReference type="InterPro" id="IPR031127">
    <property type="entry name" value="E3_UB_ligase_RBR"/>
</dbReference>
<dbReference type="InterPro" id="IPR002867">
    <property type="entry name" value="IBR_dom"/>
</dbReference>
<dbReference type="EMBL" id="LHQQ01000215">
    <property type="protein sequence ID" value="KOS39182.1"/>
    <property type="molecule type" value="Genomic_DNA"/>
</dbReference>
<dbReference type="AlphaFoldDB" id="A0A0M9WC24"/>
<keyword evidence="3" id="KW-0808">Transferase</keyword>
<evidence type="ECO:0000256" key="4">
    <source>
        <dbReference type="ARBA" id="ARBA00022723"/>
    </source>
</evidence>
<dbReference type="EC" id="2.3.2.31" evidence="2"/>
<evidence type="ECO:0000259" key="10">
    <source>
        <dbReference type="PROSITE" id="PS51873"/>
    </source>
</evidence>
<evidence type="ECO:0000256" key="3">
    <source>
        <dbReference type="ARBA" id="ARBA00022679"/>
    </source>
</evidence>
<keyword evidence="7" id="KW-0833">Ubl conjugation pathway</keyword>
<keyword evidence="4" id="KW-0479">Metal-binding</keyword>
<dbReference type="STRING" id="229535.A0A0M9WC24"/>
<feature type="region of interest" description="Disordered" evidence="9">
    <location>
        <begin position="435"/>
        <end position="459"/>
    </location>
</feature>
<evidence type="ECO:0000256" key="6">
    <source>
        <dbReference type="ARBA" id="ARBA00022771"/>
    </source>
</evidence>
<gene>
    <name evidence="11" type="ORF">ACN38_g9975</name>
</gene>
<feature type="domain" description="RING-type" evidence="10">
    <location>
        <begin position="159"/>
        <end position="353"/>
    </location>
</feature>
<dbReference type="PROSITE" id="PS51873">
    <property type="entry name" value="TRIAD"/>
    <property type="match status" value="1"/>
</dbReference>
<dbReference type="InterPro" id="IPR013083">
    <property type="entry name" value="Znf_RING/FYVE/PHD"/>
</dbReference>